<evidence type="ECO:0000313" key="3">
    <source>
        <dbReference type="Proteomes" id="UP000272888"/>
    </source>
</evidence>
<feature type="compositionally biased region" description="Gly residues" evidence="1">
    <location>
        <begin position="1"/>
        <end position="12"/>
    </location>
</feature>
<evidence type="ECO:0000313" key="2">
    <source>
        <dbReference type="EMBL" id="RKH43200.1"/>
    </source>
</evidence>
<feature type="region of interest" description="Disordered" evidence="1">
    <location>
        <begin position="1"/>
        <end position="28"/>
    </location>
</feature>
<comment type="caution">
    <text evidence="2">The sequence shown here is derived from an EMBL/GenBank/DDBJ whole genome shotgun (WGS) entry which is preliminary data.</text>
</comment>
<name>A0A3A8NIL2_9BACT</name>
<dbReference type="EMBL" id="RAWB01000645">
    <property type="protein sequence ID" value="RKH43200.1"/>
    <property type="molecule type" value="Genomic_DNA"/>
</dbReference>
<protein>
    <submittedName>
        <fullName evidence="2">Uncharacterized protein</fullName>
    </submittedName>
</protein>
<gene>
    <name evidence="2" type="ORF">D7V93_37230</name>
</gene>
<proteinExistence type="predicted"/>
<sequence length="124" mass="13741">MAGVNGVGGGGNVQQARSSGSTDAEKTKVVTDALSSAVTQLEKDKGSLRYLGDSRIEKMKTKVTEEMATFIKDNPKATKEEIKAQADKVISKHQTNTLFEKIRDDNFFKNLMNRRKELLSDMWG</sequence>
<dbReference type="RefSeq" id="WP_120647861.1">
    <property type="nucleotide sequence ID" value="NZ_RAWB01000645.1"/>
</dbReference>
<dbReference type="AlphaFoldDB" id="A0A3A8NIL2"/>
<reference evidence="3" key="1">
    <citation type="submission" date="2018-09" db="EMBL/GenBank/DDBJ databases">
        <authorList>
            <person name="Livingstone P.G."/>
            <person name="Whitworth D.E."/>
        </authorList>
    </citation>
    <scope>NUCLEOTIDE SEQUENCE [LARGE SCALE GENOMIC DNA]</scope>
    <source>
        <strain evidence="3">CA051B</strain>
    </source>
</reference>
<evidence type="ECO:0000256" key="1">
    <source>
        <dbReference type="SAM" id="MobiDB-lite"/>
    </source>
</evidence>
<keyword evidence="3" id="KW-1185">Reference proteome</keyword>
<dbReference type="Proteomes" id="UP000272888">
    <property type="component" value="Unassembled WGS sequence"/>
</dbReference>
<organism evidence="2 3">
    <name type="scientific">Corallococcus llansteffanensis</name>
    <dbReference type="NCBI Taxonomy" id="2316731"/>
    <lineage>
        <taxon>Bacteria</taxon>
        <taxon>Pseudomonadati</taxon>
        <taxon>Myxococcota</taxon>
        <taxon>Myxococcia</taxon>
        <taxon>Myxococcales</taxon>
        <taxon>Cystobacterineae</taxon>
        <taxon>Myxococcaceae</taxon>
        <taxon>Corallococcus</taxon>
    </lineage>
</organism>
<accession>A0A3A8NIL2</accession>